<feature type="non-terminal residue" evidence="2">
    <location>
        <position position="1"/>
    </location>
</feature>
<dbReference type="EMBL" id="BQXS01012421">
    <property type="protein sequence ID" value="GKT22740.1"/>
    <property type="molecule type" value="Genomic_DNA"/>
</dbReference>
<sequence length="257" mass="28897">SGTHAVSEMSVNVLQTAVTSKNCVHNVFSMARKKLDTMEHEYVRAIDAQARESDRILAIQRRSLGDMKRRISQLQRNLCTIVKTDAGPSLLSRFFYLVKLMKYIETEMSSLSLQPQVKSVTDTHVDVAGLIEGLESSFRKFIFTHERIVVDEHTDLVERTREEMEVDGAIVSDLRVVSSKKVAKEQQHETTMPEKEERITSTPRTLTDTSTAEKLIFSAKKKKPSLSQEAKKKKEISLIFEEKTKISIPGSGIGGGV</sequence>
<protein>
    <submittedName>
        <fullName evidence="2">Uncharacterized protein</fullName>
    </submittedName>
</protein>
<reference evidence="2" key="1">
    <citation type="submission" date="2022-03" db="EMBL/GenBank/DDBJ databases">
        <title>Draft genome sequence of Aduncisulcus paluster, a free-living microaerophilic Fornicata.</title>
        <authorList>
            <person name="Yuyama I."/>
            <person name="Kume K."/>
            <person name="Tamura T."/>
            <person name="Inagaki Y."/>
            <person name="Hashimoto T."/>
        </authorList>
    </citation>
    <scope>NUCLEOTIDE SEQUENCE</scope>
    <source>
        <strain evidence="2">NY0171</strain>
    </source>
</reference>
<evidence type="ECO:0000313" key="3">
    <source>
        <dbReference type="Proteomes" id="UP001057375"/>
    </source>
</evidence>
<keyword evidence="3" id="KW-1185">Reference proteome</keyword>
<organism evidence="2 3">
    <name type="scientific">Aduncisulcus paluster</name>
    <dbReference type="NCBI Taxonomy" id="2918883"/>
    <lineage>
        <taxon>Eukaryota</taxon>
        <taxon>Metamonada</taxon>
        <taxon>Carpediemonas-like organisms</taxon>
        <taxon>Aduncisulcus</taxon>
    </lineage>
</organism>
<evidence type="ECO:0000256" key="1">
    <source>
        <dbReference type="SAM" id="MobiDB-lite"/>
    </source>
</evidence>
<comment type="caution">
    <text evidence="2">The sequence shown here is derived from an EMBL/GenBank/DDBJ whole genome shotgun (WGS) entry which is preliminary data.</text>
</comment>
<name>A0ABQ5K1X8_9EUKA</name>
<evidence type="ECO:0000313" key="2">
    <source>
        <dbReference type="EMBL" id="GKT22740.1"/>
    </source>
</evidence>
<gene>
    <name evidence="2" type="ORF">ADUPG1_012213</name>
</gene>
<feature type="compositionally biased region" description="Basic and acidic residues" evidence="1">
    <location>
        <begin position="183"/>
        <end position="199"/>
    </location>
</feature>
<dbReference type="Proteomes" id="UP001057375">
    <property type="component" value="Unassembled WGS sequence"/>
</dbReference>
<accession>A0ABQ5K1X8</accession>
<proteinExistence type="predicted"/>
<feature type="region of interest" description="Disordered" evidence="1">
    <location>
        <begin position="183"/>
        <end position="205"/>
    </location>
</feature>